<dbReference type="PROSITE" id="PS50157">
    <property type="entry name" value="ZINC_FINGER_C2H2_2"/>
    <property type="match status" value="3"/>
</dbReference>
<evidence type="ECO:0000256" key="8">
    <source>
        <dbReference type="SAM" id="MobiDB-lite"/>
    </source>
</evidence>
<keyword evidence="6" id="KW-0539">Nucleus</keyword>
<dbReference type="SUPFAM" id="SSF57667">
    <property type="entry name" value="beta-beta-alpha zinc fingers"/>
    <property type="match status" value="1"/>
</dbReference>
<dbReference type="PANTHER" id="PTHR16515">
    <property type="entry name" value="PR DOMAIN ZINC FINGER PROTEIN"/>
    <property type="match status" value="1"/>
</dbReference>
<keyword evidence="9" id="KW-1133">Transmembrane helix</keyword>
<evidence type="ECO:0000259" key="10">
    <source>
        <dbReference type="PROSITE" id="PS50157"/>
    </source>
</evidence>
<dbReference type="Gene3D" id="3.30.160.60">
    <property type="entry name" value="Classic Zinc Finger"/>
    <property type="match status" value="2"/>
</dbReference>
<evidence type="ECO:0000256" key="1">
    <source>
        <dbReference type="ARBA" id="ARBA00004324"/>
    </source>
</evidence>
<organism evidence="11 12">
    <name type="scientific">Trichinella papuae</name>
    <dbReference type="NCBI Taxonomy" id="268474"/>
    <lineage>
        <taxon>Eukaryota</taxon>
        <taxon>Metazoa</taxon>
        <taxon>Ecdysozoa</taxon>
        <taxon>Nematoda</taxon>
        <taxon>Enoplea</taxon>
        <taxon>Dorylaimia</taxon>
        <taxon>Trichinellida</taxon>
        <taxon>Trichinellidae</taxon>
        <taxon>Trichinella</taxon>
    </lineage>
</organism>
<accession>A0A0V1MZ19</accession>
<reference evidence="11 12" key="1">
    <citation type="submission" date="2015-01" db="EMBL/GenBank/DDBJ databases">
        <title>Evolution of Trichinella species and genotypes.</title>
        <authorList>
            <person name="Korhonen P.K."/>
            <person name="Edoardo P."/>
            <person name="Giuseppe L.R."/>
            <person name="Gasser R.B."/>
        </authorList>
    </citation>
    <scope>NUCLEOTIDE SEQUENCE [LARGE SCALE GENOMIC DNA]</scope>
    <source>
        <strain evidence="11">ISS1980</strain>
    </source>
</reference>
<keyword evidence="5" id="KW-0862">Zinc</keyword>
<dbReference type="InterPro" id="IPR013087">
    <property type="entry name" value="Znf_C2H2_type"/>
</dbReference>
<feature type="region of interest" description="Disordered" evidence="8">
    <location>
        <begin position="84"/>
        <end position="126"/>
    </location>
</feature>
<keyword evidence="3" id="KW-0677">Repeat</keyword>
<feature type="domain" description="C2H2-type" evidence="10">
    <location>
        <begin position="341"/>
        <end position="368"/>
    </location>
</feature>
<dbReference type="PROSITE" id="PS00028">
    <property type="entry name" value="ZINC_FINGER_C2H2_1"/>
    <property type="match status" value="2"/>
</dbReference>
<evidence type="ECO:0000256" key="5">
    <source>
        <dbReference type="ARBA" id="ARBA00022833"/>
    </source>
</evidence>
<dbReference type="InterPro" id="IPR050331">
    <property type="entry name" value="Zinc_finger"/>
</dbReference>
<name>A0A0V1MZ19_9BILA</name>
<dbReference type="PANTHER" id="PTHR16515:SF35">
    <property type="entry name" value="FEZ FAMILY ZINC FINGER PROTEIN 2"/>
    <property type="match status" value="1"/>
</dbReference>
<feature type="compositionally biased region" description="Low complexity" evidence="8">
    <location>
        <begin position="894"/>
        <end position="909"/>
    </location>
</feature>
<dbReference type="FunFam" id="3.30.160.60:FF:002484">
    <property type="entry name" value="Protein CBR-LSY-2"/>
    <property type="match status" value="1"/>
</dbReference>
<keyword evidence="9" id="KW-0472">Membrane</keyword>
<dbReference type="OrthoDB" id="9439903at2759"/>
<evidence type="ECO:0000256" key="3">
    <source>
        <dbReference type="ARBA" id="ARBA00022737"/>
    </source>
</evidence>
<dbReference type="Proteomes" id="UP000054843">
    <property type="component" value="Unassembled WGS sequence"/>
</dbReference>
<evidence type="ECO:0000313" key="12">
    <source>
        <dbReference type="Proteomes" id="UP000054843"/>
    </source>
</evidence>
<comment type="caution">
    <text evidence="11">The sequence shown here is derived from an EMBL/GenBank/DDBJ whole genome shotgun (WGS) entry which is preliminary data.</text>
</comment>
<dbReference type="InterPro" id="IPR036236">
    <property type="entry name" value="Znf_C2H2_sf"/>
</dbReference>
<evidence type="ECO:0000256" key="2">
    <source>
        <dbReference type="ARBA" id="ARBA00022723"/>
    </source>
</evidence>
<evidence type="ECO:0000256" key="9">
    <source>
        <dbReference type="SAM" id="Phobius"/>
    </source>
</evidence>
<evidence type="ECO:0000256" key="4">
    <source>
        <dbReference type="ARBA" id="ARBA00022771"/>
    </source>
</evidence>
<keyword evidence="12" id="KW-1185">Reference proteome</keyword>
<dbReference type="GO" id="GO:0008270">
    <property type="term" value="F:zinc ion binding"/>
    <property type="evidence" value="ECO:0007669"/>
    <property type="project" value="UniProtKB-KW"/>
</dbReference>
<dbReference type="SMART" id="SM00355">
    <property type="entry name" value="ZnF_C2H2"/>
    <property type="match status" value="3"/>
</dbReference>
<evidence type="ECO:0000256" key="7">
    <source>
        <dbReference type="PROSITE-ProRule" id="PRU00042"/>
    </source>
</evidence>
<protein>
    <submittedName>
        <fullName evidence="11">Zinc finger protein</fullName>
    </submittedName>
</protein>
<dbReference type="EMBL" id="JYDO01000023">
    <property type="protein sequence ID" value="KRZ77035.1"/>
    <property type="molecule type" value="Genomic_DNA"/>
</dbReference>
<dbReference type="GO" id="GO:0010468">
    <property type="term" value="P:regulation of gene expression"/>
    <property type="evidence" value="ECO:0007669"/>
    <property type="project" value="TreeGrafter"/>
</dbReference>
<feature type="domain" description="C2H2-type" evidence="10">
    <location>
        <begin position="369"/>
        <end position="397"/>
    </location>
</feature>
<feature type="transmembrane region" description="Helical" evidence="9">
    <location>
        <begin position="950"/>
        <end position="971"/>
    </location>
</feature>
<comment type="subcellular location">
    <subcellularLocation>
        <location evidence="1">Nucleus speckle</location>
    </subcellularLocation>
</comment>
<feature type="region of interest" description="Disordered" evidence="8">
    <location>
        <begin position="882"/>
        <end position="909"/>
    </location>
</feature>
<keyword evidence="9" id="KW-0812">Transmembrane</keyword>
<feature type="region of interest" description="Disordered" evidence="8">
    <location>
        <begin position="166"/>
        <end position="202"/>
    </location>
</feature>
<feature type="domain" description="C2H2-type" evidence="10">
    <location>
        <begin position="665"/>
        <end position="693"/>
    </location>
</feature>
<gene>
    <name evidence="11" type="primary">sav</name>
    <name evidence="11" type="ORF">T10_4741</name>
</gene>
<dbReference type="GO" id="GO:0016607">
    <property type="term" value="C:nuclear speck"/>
    <property type="evidence" value="ECO:0007669"/>
    <property type="project" value="UniProtKB-SubCell"/>
</dbReference>
<feature type="compositionally biased region" description="Low complexity" evidence="8">
    <location>
        <begin position="174"/>
        <end position="201"/>
    </location>
</feature>
<keyword evidence="2" id="KW-0479">Metal-binding</keyword>
<keyword evidence="4 7" id="KW-0863">Zinc-finger</keyword>
<feature type="transmembrane region" description="Helical" evidence="9">
    <location>
        <begin position="983"/>
        <end position="1003"/>
    </location>
</feature>
<evidence type="ECO:0000313" key="11">
    <source>
        <dbReference type="EMBL" id="KRZ77035.1"/>
    </source>
</evidence>
<feature type="compositionally biased region" description="Low complexity" evidence="8">
    <location>
        <begin position="98"/>
        <end position="113"/>
    </location>
</feature>
<sequence length="1073" mass="115819">LKMLLHCFVLFEKLKLACNFFFHLQFHLWQICSSFIQSVKKKKDEDLTGNSVDLFVEKVSVSLMVSILKQLLETNLQTEMAFSGEENAPESTGGELCNGSSSSEIHSSNNNDNQTSDKADTVAATEQQQSQEIGDCFLNNLGLKKEQGLCNGSTLDLNCNINVAVADDEDDDSPPQADDANNSNSNAAQQQQQQQQLAQLNKAKTADAQCNGLVANVQLPAKRSARTAAKNRSLLDSLLTIKKIKVEEAAASVIAKQQDNSSISKTAAAAAANNNKVDPQAESAVNNNVTGGLFESPLLPNGNAETTVPMNPRSGGAGSSGAGAGAGGKLHGNVYQAEKSFICEICGKAFRFRSNLAEHRSVHTSLKPYVCRFCGKSSRLKGNLTKHILKHHKREQNEFIGKDDIIIKKGKKSVKDPAAVDFLEKSMIILTSEQAALSTTAGQQQQQQQQQQSTQAATTCQSNSGSGGVAAATTVMDECLKAEKYFAPIQEARRSSPMLFNSASLFSNDLVNDHDHQGHPVTGAGGAAAAAATAAAAAAAIGVGGIGAVIEAAKELLPTARNRRITMPATEPTAKKAPTPRQSLFGNAAALEAVSSTLASYGNAFPYSMLFEQRDSSSSSSSSPVTTTLEESLANMGVALANRQRMMTTPAAVPKTFPVSAMNSTRCQICQKHFRKSANLALHLMVKHHFPPPKETMLETVSPPSSSAGTGGGNVVKLNDLLLFAASDHHRDQEVNKRQSPLSVASCGAQRTESPRLFKDAYCNTPSLSTASGHPSSATLASEKLRETVAAATAAAGGCTSALSGDLKEVKTALAQIKQATGDSAKVGALFKNLETRIAHLERQMETSANTLFAVFHMQSEMHNAFNAFKWDMVEQLKNLPRTDLARQSRGRSTPKNTPTTTTTTTTNNNNNSLYYFQMLFISVLHLIFEPEESKKKEKNDRSFNCFLPPAGCLSLIIISSKIILTFYSSSSSFSKISASSQIFFRVLLACVFYYFFSSRFLFPCLLCDTEKISTRSLICATVCRRRLISMLFSFTYADVKEDADFIDIVVRCLRYAASTLLHMNNELIAFLF</sequence>
<proteinExistence type="predicted"/>
<evidence type="ECO:0000256" key="6">
    <source>
        <dbReference type="ARBA" id="ARBA00023242"/>
    </source>
</evidence>
<feature type="non-terminal residue" evidence="11">
    <location>
        <position position="1"/>
    </location>
</feature>
<dbReference type="Pfam" id="PF00096">
    <property type="entry name" value="zf-C2H2"/>
    <property type="match status" value="2"/>
</dbReference>
<dbReference type="AlphaFoldDB" id="A0A0V1MZ19"/>